<reference evidence="3 4" key="1">
    <citation type="journal article" date="2019" name="Int. J. Syst. Evol. Microbiol.">
        <title>The Global Catalogue of Microorganisms (GCM) 10K type strain sequencing project: providing services to taxonomists for standard genome sequencing and annotation.</title>
        <authorList>
            <consortium name="The Broad Institute Genomics Platform"/>
            <consortium name="The Broad Institute Genome Sequencing Center for Infectious Disease"/>
            <person name="Wu L."/>
            <person name="Ma J."/>
        </authorList>
    </citation>
    <scope>NUCLEOTIDE SEQUENCE [LARGE SCALE GENOMIC DNA]</scope>
    <source>
        <strain evidence="3 4">DT55</strain>
    </source>
</reference>
<evidence type="ECO:0000313" key="3">
    <source>
        <dbReference type="EMBL" id="MFC7097884.1"/>
    </source>
</evidence>
<sequence length="279" mass="29729">MRGRDLWGYLLFSHGWTWLWWGVNVVAGLDAFGAGLPFTLLGGAGPLLGGVVMSRDTYGRAGLVDLGTRLVDPRRLSPRWVAVTVLLFPTLAVVAGAATAVGTGAVTVLDVSTLAGLLTSPAALASTVAVTLVVGPLPEEVGWRGYLLDRCQRRWSALAAALVVGVAWATWHAPLFVMPGYYEAFDFAPDPLPFGASLLCSSVLYAWVYDNTDRSVLAVVLLHFTENFVGQVTTLPPAGERVLLAAKVLLAVTVVAIFGHRTLRRDGSVPSPPPDRRRG</sequence>
<name>A0ABD5WWG8_9EURY</name>
<keyword evidence="1" id="KW-1133">Transmembrane helix</keyword>
<dbReference type="GO" id="GO:0080120">
    <property type="term" value="P:CAAX-box protein maturation"/>
    <property type="evidence" value="ECO:0007669"/>
    <property type="project" value="UniProtKB-ARBA"/>
</dbReference>
<keyword evidence="4" id="KW-1185">Reference proteome</keyword>
<protein>
    <submittedName>
        <fullName evidence="3">CPBP family intramembrane glutamic endopeptidase</fullName>
        <ecNumber evidence="3">3.4.-.-</ecNumber>
    </submittedName>
</protein>
<dbReference type="Pfam" id="PF02517">
    <property type="entry name" value="Rce1-like"/>
    <property type="match status" value="1"/>
</dbReference>
<evidence type="ECO:0000313" key="4">
    <source>
        <dbReference type="Proteomes" id="UP001596388"/>
    </source>
</evidence>
<organism evidence="3 4">
    <name type="scientific">Halobaculum marinum</name>
    <dbReference type="NCBI Taxonomy" id="3031996"/>
    <lineage>
        <taxon>Archaea</taxon>
        <taxon>Methanobacteriati</taxon>
        <taxon>Methanobacteriota</taxon>
        <taxon>Stenosarchaea group</taxon>
        <taxon>Halobacteria</taxon>
        <taxon>Halobacteriales</taxon>
        <taxon>Haloferacaceae</taxon>
        <taxon>Halobaculum</taxon>
    </lineage>
</organism>
<dbReference type="GO" id="GO:0004175">
    <property type="term" value="F:endopeptidase activity"/>
    <property type="evidence" value="ECO:0007669"/>
    <property type="project" value="UniProtKB-ARBA"/>
</dbReference>
<feature type="transmembrane region" description="Helical" evidence="1">
    <location>
        <begin position="191"/>
        <end position="209"/>
    </location>
</feature>
<proteinExistence type="predicted"/>
<feature type="transmembrane region" description="Helical" evidence="1">
    <location>
        <begin position="114"/>
        <end position="134"/>
    </location>
</feature>
<feature type="transmembrane region" description="Helical" evidence="1">
    <location>
        <begin position="35"/>
        <end position="53"/>
    </location>
</feature>
<feature type="transmembrane region" description="Helical" evidence="1">
    <location>
        <begin position="216"/>
        <end position="236"/>
    </location>
</feature>
<feature type="transmembrane region" description="Helical" evidence="1">
    <location>
        <begin position="155"/>
        <end position="171"/>
    </location>
</feature>
<dbReference type="PANTHER" id="PTHR35797:SF1">
    <property type="entry name" value="PROTEASE"/>
    <property type="match status" value="1"/>
</dbReference>
<gene>
    <name evidence="3" type="ORF">ACFQKD_11270</name>
</gene>
<dbReference type="InterPro" id="IPR042150">
    <property type="entry name" value="MmRce1-like"/>
</dbReference>
<keyword evidence="3" id="KW-0378">Hydrolase</keyword>
<comment type="caution">
    <text evidence="3">The sequence shown here is derived from an EMBL/GenBank/DDBJ whole genome shotgun (WGS) entry which is preliminary data.</text>
</comment>
<dbReference type="Proteomes" id="UP001596388">
    <property type="component" value="Unassembled WGS sequence"/>
</dbReference>
<feature type="transmembrane region" description="Helical" evidence="1">
    <location>
        <begin position="7"/>
        <end position="29"/>
    </location>
</feature>
<dbReference type="EMBL" id="JBHTAG010000003">
    <property type="protein sequence ID" value="MFC7097884.1"/>
    <property type="molecule type" value="Genomic_DNA"/>
</dbReference>
<keyword evidence="1" id="KW-0472">Membrane</keyword>
<dbReference type="InterPro" id="IPR003675">
    <property type="entry name" value="Rce1/LyrA-like_dom"/>
</dbReference>
<feature type="transmembrane region" description="Helical" evidence="1">
    <location>
        <begin position="242"/>
        <end position="259"/>
    </location>
</feature>
<dbReference type="GeneID" id="79271200"/>
<accession>A0ABD5WWG8</accession>
<dbReference type="AlphaFoldDB" id="A0ABD5WWG8"/>
<dbReference type="PANTHER" id="PTHR35797">
    <property type="entry name" value="PROTEASE-RELATED"/>
    <property type="match status" value="1"/>
</dbReference>
<evidence type="ECO:0000256" key="1">
    <source>
        <dbReference type="SAM" id="Phobius"/>
    </source>
</evidence>
<dbReference type="RefSeq" id="WP_276237623.1">
    <property type="nucleotide sequence ID" value="NZ_CP119989.1"/>
</dbReference>
<feature type="transmembrane region" description="Helical" evidence="1">
    <location>
        <begin position="80"/>
        <end position="102"/>
    </location>
</feature>
<evidence type="ECO:0000259" key="2">
    <source>
        <dbReference type="Pfam" id="PF02517"/>
    </source>
</evidence>
<keyword evidence="1" id="KW-0812">Transmembrane</keyword>
<dbReference type="EC" id="3.4.-.-" evidence="3"/>
<feature type="domain" description="CAAX prenyl protease 2/Lysostaphin resistance protein A-like" evidence="2">
    <location>
        <begin position="124"/>
        <end position="229"/>
    </location>
</feature>